<protein>
    <submittedName>
        <fullName evidence="5">Histidine triad (HIT) family protein</fullName>
    </submittedName>
</protein>
<reference evidence="5 6" key="1">
    <citation type="submission" date="2016-10" db="EMBL/GenBank/DDBJ databases">
        <authorList>
            <person name="de Groot N.N."/>
        </authorList>
    </citation>
    <scope>NUCLEOTIDE SEQUENCE [LARGE SCALE GENOMIC DNA]</scope>
    <source>
        <strain evidence="5 6">CGMCC 1.10267</strain>
    </source>
</reference>
<organism evidence="5 6">
    <name type="scientific">Pelagibacterium luteolum</name>
    <dbReference type="NCBI Taxonomy" id="440168"/>
    <lineage>
        <taxon>Bacteria</taxon>
        <taxon>Pseudomonadati</taxon>
        <taxon>Pseudomonadota</taxon>
        <taxon>Alphaproteobacteria</taxon>
        <taxon>Hyphomicrobiales</taxon>
        <taxon>Devosiaceae</taxon>
        <taxon>Pelagibacterium</taxon>
    </lineage>
</organism>
<dbReference type="SUPFAM" id="SSF54197">
    <property type="entry name" value="HIT-like"/>
    <property type="match status" value="1"/>
</dbReference>
<feature type="domain" description="HIT" evidence="4">
    <location>
        <begin position="9"/>
        <end position="116"/>
    </location>
</feature>
<evidence type="ECO:0000259" key="4">
    <source>
        <dbReference type="PROSITE" id="PS51084"/>
    </source>
</evidence>
<dbReference type="Pfam" id="PF01230">
    <property type="entry name" value="HIT"/>
    <property type="match status" value="1"/>
</dbReference>
<dbReference type="AlphaFoldDB" id="A0A1G7X4C2"/>
<accession>A0A1G7X4C2</accession>
<evidence type="ECO:0000256" key="3">
    <source>
        <dbReference type="PROSITE-ProRule" id="PRU00464"/>
    </source>
</evidence>
<evidence type="ECO:0000313" key="5">
    <source>
        <dbReference type="EMBL" id="SDG79058.1"/>
    </source>
</evidence>
<feature type="active site" description="Tele-AMP-histidine intermediate" evidence="1">
    <location>
        <position position="103"/>
    </location>
</feature>
<keyword evidence="6" id="KW-1185">Reference proteome</keyword>
<dbReference type="GO" id="GO:0003824">
    <property type="term" value="F:catalytic activity"/>
    <property type="evidence" value="ECO:0007669"/>
    <property type="project" value="InterPro"/>
</dbReference>
<gene>
    <name evidence="5" type="ORF">SAMN04487974_108101</name>
</gene>
<name>A0A1G7X4C2_9HYPH</name>
<dbReference type="CDD" id="cd01277">
    <property type="entry name" value="HINT_subgroup"/>
    <property type="match status" value="1"/>
</dbReference>
<dbReference type="EMBL" id="FNCS01000008">
    <property type="protein sequence ID" value="SDG79058.1"/>
    <property type="molecule type" value="Genomic_DNA"/>
</dbReference>
<evidence type="ECO:0000256" key="2">
    <source>
        <dbReference type="PIRSR" id="PIRSR601310-3"/>
    </source>
</evidence>
<dbReference type="OrthoDB" id="9784774at2"/>
<dbReference type="PANTHER" id="PTHR46648">
    <property type="entry name" value="HIT FAMILY PROTEIN 1"/>
    <property type="match status" value="1"/>
</dbReference>
<dbReference type="STRING" id="440168.SAMN04487974_108101"/>
<dbReference type="InterPro" id="IPR039384">
    <property type="entry name" value="HINT"/>
</dbReference>
<proteinExistence type="predicted"/>
<evidence type="ECO:0000313" key="6">
    <source>
        <dbReference type="Proteomes" id="UP000199495"/>
    </source>
</evidence>
<dbReference type="Proteomes" id="UP000199495">
    <property type="component" value="Unassembled WGS sequence"/>
</dbReference>
<sequence>MTAYDPDNIFGKILKGDIPSHKIYEDDDIFAFMDVMPQSTGHALVIPKTGSRNILDADPQVLANLIQKTQTIARAVMTAMNADGLRIAQFNEAPAGQTVFHLHFHIIPMYDGVPLQPHTGQMADNDQLSVQAEKIRAALA</sequence>
<feature type="short sequence motif" description="Histidine triad motif" evidence="2 3">
    <location>
        <begin position="101"/>
        <end position="105"/>
    </location>
</feature>
<dbReference type="Gene3D" id="3.30.428.10">
    <property type="entry name" value="HIT-like"/>
    <property type="match status" value="1"/>
</dbReference>
<dbReference type="InterPro" id="IPR036265">
    <property type="entry name" value="HIT-like_sf"/>
</dbReference>
<evidence type="ECO:0000256" key="1">
    <source>
        <dbReference type="PIRSR" id="PIRSR601310-1"/>
    </source>
</evidence>
<dbReference type="InterPro" id="IPR011146">
    <property type="entry name" value="HIT-like"/>
</dbReference>
<dbReference type="InterPro" id="IPR001310">
    <property type="entry name" value="Histidine_triad_HIT"/>
</dbReference>
<dbReference type="PRINTS" id="PR00332">
    <property type="entry name" value="HISTRIAD"/>
</dbReference>
<dbReference type="PANTHER" id="PTHR46648:SF1">
    <property type="entry name" value="ADENOSINE 5'-MONOPHOSPHORAMIDASE HNT1"/>
    <property type="match status" value="1"/>
</dbReference>
<dbReference type="GO" id="GO:0009117">
    <property type="term" value="P:nucleotide metabolic process"/>
    <property type="evidence" value="ECO:0007669"/>
    <property type="project" value="TreeGrafter"/>
</dbReference>
<dbReference type="PROSITE" id="PS51084">
    <property type="entry name" value="HIT_2"/>
    <property type="match status" value="1"/>
</dbReference>